<dbReference type="AlphaFoldDB" id="A0A7Y9ICI4"/>
<accession>A0A7Y9ICI4</accession>
<sequence length="42" mass="4527">MSEPQGALASLPRRLPPFSSAAVLALTATPWLQKLYETPEST</sequence>
<keyword evidence="2" id="KW-1185">Reference proteome</keyword>
<dbReference type="RefSeq" id="WP_281385322.1">
    <property type="nucleotide sequence ID" value="NZ_JACCBU010000001.1"/>
</dbReference>
<protein>
    <submittedName>
        <fullName evidence="1">Uncharacterized protein</fullName>
    </submittedName>
</protein>
<dbReference type="Proteomes" id="UP000569914">
    <property type="component" value="Unassembled WGS sequence"/>
</dbReference>
<evidence type="ECO:0000313" key="1">
    <source>
        <dbReference type="EMBL" id="NYE74289.1"/>
    </source>
</evidence>
<reference evidence="1 2" key="1">
    <citation type="submission" date="2020-07" db="EMBL/GenBank/DDBJ databases">
        <title>Sequencing the genomes of 1000 actinobacteria strains.</title>
        <authorList>
            <person name="Klenk H.-P."/>
        </authorList>
    </citation>
    <scope>NUCLEOTIDE SEQUENCE [LARGE SCALE GENOMIC DNA]</scope>
    <source>
        <strain evidence="1 2">DSM 22083</strain>
    </source>
</reference>
<dbReference type="EMBL" id="JACCBU010000001">
    <property type="protein sequence ID" value="NYE74289.1"/>
    <property type="molecule type" value="Genomic_DNA"/>
</dbReference>
<name>A0A7Y9ICI4_9ACTN</name>
<evidence type="ECO:0000313" key="2">
    <source>
        <dbReference type="Proteomes" id="UP000569914"/>
    </source>
</evidence>
<comment type="caution">
    <text evidence="1">The sequence shown here is derived from an EMBL/GenBank/DDBJ whole genome shotgun (WGS) entry which is preliminary data.</text>
</comment>
<gene>
    <name evidence="1" type="ORF">BKA15_005618</name>
</gene>
<organism evidence="1 2">
    <name type="scientific">Microlunatus parietis</name>
    <dbReference type="NCBI Taxonomy" id="682979"/>
    <lineage>
        <taxon>Bacteria</taxon>
        <taxon>Bacillati</taxon>
        <taxon>Actinomycetota</taxon>
        <taxon>Actinomycetes</taxon>
        <taxon>Propionibacteriales</taxon>
        <taxon>Propionibacteriaceae</taxon>
        <taxon>Microlunatus</taxon>
    </lineage>
</organism>
<proteinExistence type="predicted"/>